<dbReference type="Proteomes" id="UP000195918">
    <property type="component" value="Unassembled WGS sequence"/>
</dbReference>
<feature type="compositionally biased region" description="Polar residues" evidence="1">
    <location>
        <begin position="45"/>
        <end position="58"/>
    </location>
</feature>
<keyword evidence="4" id="KW-1185">Reference proteome</keyword>
<dbReference type="AlphaFoldDB" id="A0A1X6WNF6"/>
<reference evidence="4" key="1">
    <citation type="submission" date="2017-02" db="EMBL/GenBank/DDBJ databases">
        <authorList>
            <person name="Dridi B."/>
        </authorList>
    </citation>
    <scope>NUCLEOTIDE SEQUENCE [LARGE SCALE GENOMIC DNA]</scope>
    <source>
        <strain evidence="4">bH819</strain>
    </source>
</reference>
<dbReference type="RefSeq" id="WP_086951399.1">
    <property type="nucleotide sequence ID" value="NZ_FWFD01000009.1"/>
</dbReference>
<accession>A0A1X6WNF6</accession>
<dbReference type="EMBL" id="FWFD01000009">
    <property type="protein sequence ID" value="SLM85762.1"/>
    <property type="molecule type" value="Genomic_DNA"/>
</dbReference>
<feature type="transmembrane region" description="Helical" evidence="2">
    <location>
        <begin position="117"/>
        <end position="134"/>
    </location>
</feature>
<name>A0A1X6WNF6_9ENTE</name>
<evidence type="ECO:0000256" key="2">
    <source>
        <dbReference type="SAM" id="Phobius"/>
    </source>
</evidence>
<keyword evidence="2" id="KW-0812">Transmembrane</keyword>
<organism evidence="3 4">
    <name type="scientific">Vagococcus fluvialis bH819</name>
    <dbReference type="NCBI Taxonomy" id="1255619"/>
    <lineage>
        <taxon>Bacteria</taxon>
        <taxon>Bacillati</taxon>
        <taxon>Bacillota</taxon>
        <taxon>Bacilli</taxon>
        <taxon>Lactobacillales</taxon>
        <taxon>Enterococcaceae</taxon>
        <taxon>Vagococcus</taxon>
    </lineage>
</organism>
<gene>
    <name evidence="3" type="ORF">FM121_06655</name>
</gene>
<evidence type="ECO:0000313" key="3">
    <source>
        <dbReference type="EMBL" id="SLM85762.1"/>
    </source>
</evidence>
<protein>
    <submittedName>
        <fullName evidence="3">Uncharacterized protein</fullName>
    </submittedName>
</protein>
<keyword evidence="2" id="KW-0472">Membrane</keyword>
<proteinExistence type="predicted"/>
<feature type="region of interest" description="Disordered" evidence="1">
    <location>
        <begin position="40"/>
        <end position="59"/>
    </location>
</feature>
<sequence>MRNNKKLFLLMVLLMGIVTNFSLSINTISAFAENNRKTEAEQEQDINTLESTSPSQENQMEHLSEKIIGNSIKNLDIRTNEEFFTSKTDNNTSERTIKKRITTLEDNNTGEKRKNKLFYIGMIIIIFTITNYNLRKNKHSEK</sequence>
<evidence type="ECO:0000256" key="1">
    <source>
        <dbReference type="SAM" id="MobiDB-lite"/>
    </source>
</evidence>
<keyword evidence="2" id="KW-1133">Transmembrane helix</keyword>
<evidence type="ECO:0000313" key="4">
    <source>
        <dbReference type="Proteomes" id="UP000195918"/>
    </source>
</evidence>